<accession>A0A2P2IXA0</accession>
<organism evidence="1">
    <name type="scientific">Rhizophora mucronata</name>
    <name type="common">Asiatic mangrove</name>
    <dbReference type="NCBI Taxonomy" id="61149"/>
    <lineage>
        <taxon>Eukaryota</taxon>
        <taxon>Viridiplantae</taxon>
        <taxon>Streptophyta</taxon>
        <taxon>Embryophyta</taxon>
        <taxon>Tracheophyta</taxon>
        <taxon>Spermatophyta</taxon>
        <taxon>Magnoliopsida</taxon>
        <taxon>eudicotyledons</taxon>
        <taxon>Gunneridae</taxon>
        <taxon>Pentapetalae</taxon>
        <taxon>rosids</taxon>
        <taxon>fabids</taxon>
        <taxon>Malpighiales</taxon>
        <taxon>Rhizophoraceae</taxon>
        <taxon>Rhizophora</taxon>
    </lineage>
</organism>
<dbReference type="EMBL" id="GGEC01005344">
    <property type="protein sequence ID" value="MBW85827.1"/>
    <property type="molecule type" value="Transcribed_RNA"/>
</dbReference>
<evidence type="ECO:0000313" key="1">
    <source>
        <dbReference type="EMBL" id="MBW85827.1"/>
    </source>
</evidence>
<protein>
    <submittedName>
        <fullName evidence="1">Uncharacterized protein</fullName>
    </submittedName>
</protein>
<sequence length="57" mass="6147">MVLRCKIIPTFQLALCSAISASVPLLRKSRTITQACLGGHQHLVLGMSSTPNLLQKT</sequence>
<reference evidence="1" key="1">
    <citation type="submission" date="2018-02" db="EMBL/GenBank/DDBJ databases">
        <title>Rhizophora mucronata_Transcriptome.</title>
        <authorList>
            <person name="Meera S.P."/>
            <person name="Sreeshan A."/>
            <person name="Augustine A."/>
        </authorList>
    </citation>
    <scope>NUCLEOTIDE SEQUENCE</scope>
    <source>
        <tissue evidence="1">Leaf</tissue>
    </source>
</reference>
<proteinExistence type="predicted"/>
<dbReference type="AlphaFoldDB" id="A0A2P2IXA0"/>
<name>A0A2P2IXA0_RHIMU</name>